<protein>
    <submittedName>
        <fullName evidence="1">Uncharacterized protein</fullName>
    </submittedName>
</protein>
<organism evidence="1 2">
    <name type="scientific">Lactuca saligna</name>
    <name type="common">Willowleaf lettuce</name>
    <dbReference type="NCBI Taxonomy" id="75948"/>
    <lineage>
        <taxon>Eukaryota</taxon>
        <taxon>Viridiplantae</taxon>
        <taxon>Streptophyta</taxon>
        <taxon>Embryophyta</taxon>
        <taxon>Tracheophyta</taxon>
        <taxon>Spermatophyta</taxon>
        <taxon>Magnoliopsida</taxon>
        <taxon>eudicotyledons</taxon>
        <taxon>Gunneridae</taxon>
        <taxon>Pentapetalae</taxon>
        <taxon>asterids</taxon>
        <taxon>campanulids</taxon>
        <taxon>Asterales</taxon>
        <taxon>Asteraceae</taxon>
        <taxon>Cichorioideae</taxon>
        <taxon>Cichorieae</taxon>
        <taxon>Lactucinae</taxon>
        <taxon>Lactuca</taxon>
    </lineage>
</organism>
<proteinExistence type="predicted"/>
<dbReference type="AlphaFoldDB" id="A0AA36EII6"/>
<keyword evidence="2" id="KW-1185">Reference proteome</keyword>
<dbReference type="Proteomes" id="UP001177003">
    <property type="component" value="Chromosome 8"/>
</dbReference>
<gene>
    <name evidence="1" type="ORF">LSALG_LOCUS36150</name>
</gene>
<dbReference type="EMBL" id="OX465084">
    <property type="protein sequence ID" value="CAI9297324.1"/>
    <property type="molecule type" value="Genomic_DNA"/>
</dbReference>
<evidence type="ECO:0000313" key="1">
    <source>
        <dbReference type="EMBL" id="CAI9297324.1"/>
    </source>
</evidence>
<reference evidence="1" key="1">
    <citation type="submission" date="2023-04" db="EMBL/GenBank/DDBJ databases">
        <authorList>
            <person name="Vijverberg K."/>
            <person name="Xiong W."/>
            <person name="Schranz E."/>
        </authorList>
    </citation>
    <scope>NUCLEOTIDE SEQUENCE</scope>
</reference>
<name>A0AA36EII6_LACSI</name>
<accession>A0AA36EII6</accession>
<evidence type="ECO:0000313" key="2">
    <source>
        <dbReference type="Proteomes" id="UP001177003"/>
    </source>
</evidence>
<sequence>MARKLRFFKDQMSKAGTTWSLNIFFNQYQSSSSLYSAISSDGKFSPMSLSGGEYRGLVNSVACHCQEVDSVPCHCQEVKKGGMPPGPRAGFSMLAHLDQPSITFTTSNFNPLLSGEGGGGPIPFDLSLPIAKQVSQYIEGCWIQKFKESTYTFPDPSKNDDGSIGYSVLPNNTCQHAAPTFVNLMNDVILRLATHNGNMTIQTRNHPMPMTESQHLQHQDLDAFSLTIVVYLNSDFIRASFVVPIVKEHEVKVKHQQLISGVTMDHRPPFLTLGIPAAF</sequence>